<protein>
    <recommendedName>
        <fullName evidence="5">Activin types I and II receptor domain-containing protein</fullName>
    </recommendedName>
</protein>
<feature type="compositionally biased region" description="Polar residues" evidence="1">
    <location>
        <begin position="123"/>
        <end position="149"/>
    </location>
</feature>
<dbReference type="AlphaFoldDB" id="A0AAN9ACZ5"/>
<proteinExistence type="predicted"/>
<sequence length="295" mass="31869">MNLGLIFSIFITFVIGINSANGLRCFDCEGNGNYTVECEGSCVGVNVTTGNGSIIAARSACVPTFTNTSCVENVHSEGVHTNICYCNEDLCNEYSCIQLHENATISDMEILEEEFDLNTTLSEVSSTEIVPDGTTPSPDLGTGNSTESSGDPDMAQIFESTNDTLEVTLSSISNNSSITEISSDHFEMSTTAVDLSGDIKNAEATNDSISTSDLTSRPDTNNIDGIFGEIIARFPSSMAVWMQLLIAIILNLSVISGKPNDTSPNRHFAEQISGRMAIWQNVRRVFRIRLNCLNV</sequence>
<evidence type="ECO:0000313" key="3">
    <source>
        <dbReference type="EMBL" id="KAK7083918.1"/>
    </source>
</evidence>
<evidence type="ECO:0000256" key="2">
    <source>
        <dbReference type="SAM" id="SignalP"/>
    </source>
</evidence>
<name>A0AAN9ACZ5_HALRR</name>
<keyword evidence="4" id="KW-1185">Reference proteome</keyword>
<feature type="chain" id="PRO_5042846771" description="Activin types I and II receptor domain-containing protein" evidence="2">
    <location>
        <begin position="17"/>
        <end position="295"/>
    </location>
</feature>
<comment type="caution">
    <text evidence="3">The sequence shown here is derived from an EMBL/GenBank/DDBJ whole genome shotgun (WGS) entry which is preliminary data.</text>
</comment>
<reference evidence="3 4" key="1">
    <citation type="submission" date="2023-11" db="EMBL/GenBank/DDBJ databases">
        <title>Halocaridina rubra genome assembly.</title>
        <authorList>
            <person name="Smith C."/>
        </authorList>
    </citation>
    <scope>NUCLEOTIDE SEQUENCE [LARGE SCALE GENOMIC DNA]</scope>
    <source>
        <strain evidence="3">EP-1</strain>
        <tissue evidence="3">Whole</tissue>
    </source>
</reference>
<gene>
    <name evidence="3" type="ORF">SK128_028041</name>
</gene>
<dbReference type="Proteomes" id="UP001381693">
    <property type="component" value="Unassembled WGS sequence"/>
</dbReference>
<accession>A0AAN9ACZ5</accession>
<evidence type="ECO:0000313" key="4">
    <source>
        <dbReference type="Proteomes" id="UP001381693"/>
    </source>
</evidence>
<keyword evidence="2" id="KW-0732">Signal</keyword>
<feature type="region of interest" description="Disordered" evidence="1">
    <location>
        <begin position="123"/>
        <end position="154"/>
    </location>
</feature>
<feature type="signal peptide" evidence="2">
    <location>
        <begin position="1"/>
        <end position="16"/>
    </location>
</feature>
<evidence type="ECO:0000256" key="1">
    <source>
        <dbReference type="SAM" id="MobiDB-lite"/>
    </source>
</evidence>
<organism evidence="3 4">
    <name type="scientific">Halocaridina rubra</name>
    <name type="common">Hawaiian red shrimp</name>
    <dbReference type="NCBI Taxonomy" id="373956"/>
    <lineage>
        <taxon>Eukaryota</taxon>
        <taxon>Metazoa</taxon>
        <taxon>Ecdysozoa</taxon>
        <taxon>Arthropoda</taxon>
        <taxon>Crustacea</taxon>
        <taxon>Multicrustacea</taxon>
        <taxon>Malacostraca</taxon>
        <taxon>Eumalacostraca</taxon>
        <taxon>Eucarida</taxon>
        <taxon>Decapoda</taxon>
        <taxon>Pleocyemata</taxon>
        <taxon>Caridea</taxon>
        <taxon>Atyoidea</taxon>
        <taxon>Atyidae</taxon>
        <taxon>Halocaridina</taxon>
    </lineage>
</organism>
<dbReference type="EMBL" id="JAXCGZ010002424">
    <property type="protein sequence ID" value="KAK7083918.1"/>
    <property type="molecule type" value="Genomic_DNA"/>
</dbReference>
<evidence type="ECO:0008006" key="5">
    <source>
        <dbReference type="Google" id="ProtNLM"/>
    </source>
</evidence>